<accession>A0A118K6C0</accession>
<keyword evidence="8" id="KW-1185">Reference proteome</keyword>
<dbReference type="OMA" id="FIRREDY"/>
<keyword evidence="5" id="KW-0812">Transmembrane</keyword>
<keyword evidence="5" id="KW-0472">Membrane</keyword>
<evidence type="ECO:0000313" key="8">
    <source>
        <dbReference type="Proteomes" id="UP000243975"/>
    </source>
</evidence>
<dbReference type="Gramene" id="KVI10440">
    <property type="protein sequence ID" value="KVI10440"/>
    <property type="gene ID" value="Ccrd_011184"/>
</dbReference>
<dbReference type="PANTHER" id="PTHR48437:SF1">
    <property type="entry name" value="INITIATOR BINDING DOMAIN-CONTAINING PROTEIN"/>
    <property type="match status" value="1"/>
</dbReference>
<evidence type="ECO:0000256" key="3">
    <source>
        <dbReference type="ARBA" id="ARBA00022679"/>
    </source>
</evidence>
<organism evidence="7 8">
    <name type="scientific">Cynara cardunculus var. scolymus</name>
    <name type="common">Globe artichoke</name>
    <name type="synonym">Cynara scolymus</name>
    <dbReference type="NCBI Taxonomy" id="59895"/>
    <lineage>
        <taxon>Eukaryota</taxon>
        <taxon>Viridiplantae</taxon>
        <taxon>Streptophyta</taxon>
        <taxon>Embryophyta</taxon>
        <taxon>Tracheophyta</taxon>
        <taxon>Spermatophyta</taxon>
        <taxon>Magnoliopsida</taxon>
        <taxon>eudicotyledons</taxon>
        <taxon>Gunneridae</taxon>
        <taxon>Pentapetalae</taxon>
        <taxon>asterids</taxon>
        <taxon>campanulids</taxon>
        <taxon>Asterales</taxon>
        <taxon>Asteraceae</taxon>
        <taxon>Carduoideae</taxon>
        <taxon>Cardueae</taxon>
        <taxon>Carduinae</taxon>
        <taxon>Cynara</taxon>
    </lineage>
</organism>
<keyword evidence="2" id="KW-0328">Glycosyltransferase</keyword>
<proteinExistence type="predicted"/>
<dbReference type="InterPro" id="IPR007657">
    <property type="entry name" value="Glycosyltransferase_61"/>
</dbReference>
<feature type="transmembrane region" description="Helical" evidence="5">
    <location>
        <begin position="7"/>
        <end position="26"/>
    </location>
</feature>
<dbReference type="EMBL" id="LEKV01001020">
    <property type="protein sequence ID" value="KVI10440.1"/>
    <property type="molecule type" value="Genomic_DNA"/>
</dbReference>
<evidence type="ECO:0000256" key="5">
    <source>
        <dbReference type="SAM" id="Phobius"/>
    </source>
</evidence>
<evidence type="ECO:0000313" key="7">
    <source>
        <dbReference type="EMBL" id="KVI10440.1"/>
    </source>
</evidence>
<dbReference type="GO" id="GO:0016763">
    <property type="term" value="F:pentosyltransferase activity"/>
    <property type="evidence" value="ECO:0007669"/>
    <property type="project" value="UniProtKB-ARBA"/>
</dbReference>
<evidence type="ECO:0000256" key="2">
    <source>
        <dbReference type="ARBA" id="ARBA00022676"/>
    </source>
</evidence>
<dbReference type="Proteomes" id="UP000243975">
    <property type="component" value="Unassembled WGS sequence"/>
</dbReference>
<evidence type="ECO:0000259" key="6">
    <source>
        <dbReference type="Pfam" id="PF04577"/>
    </source>
</evidence>
<dbReference type="STRING" id="59895.A0A118K6C0"/>
<protein>
    <submittedName>
        <fullName evidence="7">Glycosyltransferase AER61, uncharacterized</fullName>
    </submittedName>
</protein>
<feature type="domain" description="Glycosyltransferase 61 catalytic" evidence="6">
    <location>
        <begin position="425"/>
        <end position="518"/>
    </location>
</feature>
<keyword evidence="3" id="KW-0808">Transferase</keyword>
<keyword evidence="4" id="KW-0325">Glycoprotein</keyword>
<reference evidence="7 8" key="1">
    <citation type="journal article" date="2016" name="Sci. Rep.">
        <title>The genome sequence of the outbreeding globe artichoke constructed de novo incorporating a phase-aware low-pass sequencing strategy of F1 progeny.</title>
        <authorList>
            <person name="Scaglione D."/>
            <person name="Reyes-Chin-Wo S."/>
            <person name="Acquadro A."/>
            <person name="Froenicke L."/>
            <person name="Portis E."/>
            <person name="Beitel C."/>
            <person name="Tirone M."/>
            <person name="Mauro R."/>
            <person name="Lo Monaco A."/>
            <person name="Mauromicale G."/>
            <person name="Faccioli P."/>
            <person name="Cattivelli L."/>
            <person name="Rieseberg L."/>
            <person name="Michelmore R."/>
            <person name="Lanteri S."/>
        </authorList>
    </citation>
    <scope>NUCLEOTIDE SEQUENCE [LARGE SCALE GENOMIC DNA]</scope>
    <source>
        <strain evidence="7">2C</strain>
    </source>
</reference>
<keyword evidence="5" id="KW-1133">Transmembrane helix</keyword>
<evidence type="ECO:0000256" key="1">
    <source>
        <dbReference type="ARBA" id="ARBA00004323"/>
    </source>
</evidence>
<dbReference type="PANTHER" id="PTHR48437">
    <property type="entry name" value="INITIATOR BINDING DOMAIN-CONTAINING PROTEIN"/>
    <property type="match status" value="1"/>
</dbReference>
<comment type="caution">
    <text evidence="7">The sequence shown here is derived from an EMBL/GenBank/DDBJ whole genome shotgun (WGS) entry which is preliminary data.</text>
</comment>
<dbReference type="GO" id="GO:0000139">
    <property type="term" value="C:Golgi membrane"/>
    <property type="evidence" value="ECO:0007669"/>
    <property type="project" value="UniProtKB-SubCell"/>
</dbReference>
<dbReference type="AlphaFoldDB" id="A0A118K6C0"/>
<evidence type="ECO:0000256" key="4">
    <source>
        <dbReference type="ARBA" id="ARBA00023180"/>
    </source>
</evidence>
<gene>
    <name evidence="7" type="ORF">Ccrd_011184</name>
</gene>
<dbReference type="Pfam" id="PF04577">
    <property type="entry name" value="Glyco_transf_61"/>
    <property type="match status" value="1"/>
</dbReference>
<comment type="subcellular location">
    <subcellularLocation>
        <location evidence="1">Golgi apparatus membrane</location>
        <topology evidence="1">Single-pass type II membrane protein</topology>
    </subcellularLocation>
</comment>
<sequence length="570" mass="64522">MKMNTKSLKLLISLFILNSITLYLYFSSHPDYFRRPSSSTPNPHHFRSSFPHHTALVSLPNSNKPWPILPSYLPWSLTPNTPFTSCEAYFGNGFTRSLHLLKPSPEIYRKSGKGGGGGGWFRCFYSQTLRSSICEGGRMRMHPDKIKMSIGGEELESVIGRGEEEELPEFESGAFDLEVGEKSKSVGKKLADEGFLNEFLQKGQISRHTMRELIESIQLIGANEFECSQWIEEPTLLVTRFEYANLFHTVTDWYSAYVSSRVTGLPNRPQVVFVDVNSLCLSRMLTSVLSVISFGKLNLVQDICYWNYLGGSLNFKKILDPSFLVTFQTPLEETWKAVFSGLRYAKNFSGPVCFRHAILSPLGYETAMFKGLSEDIDCYGSPAHDLWQNPDEKKTARISEFGEMIRAAFALPLQRHHQNSKSGTRNHNILFVRREDYLAHPRHGGKVQSRLSNEQEVFDALKSWSWNHTDCKLNLINGLFGHMSMKEQVRAIQDASVIVGAHGAGLTHIVSATPEAEILEIISNEFRRPHFALISRWKGLKYHPIYLGGSHANPTMVIEKLRDILKSLGC</sequence>
<dbReference type="InterPro" id="IPR049625">
    <property type="entry name" value="Glyco_transf_61_cat"/>
</dbReference>
<name>A0A118K6C0_CYNCS</name>